<protein>
    <recommendedName>
        <fullName evidence="4">Whirlin</fullName>
    </recommendedName>
</protein>
<evidence type="ECO:0000256" key="1">
    <source>
        <dbReference type="ARBA" id="ARBA00022737"/>
    </source>
</evidence>
<name>A0ABV0UM42_9TELE</name>
<dbReference type="PANTHER" id="PTHR23116">
    <property type="entry name" value="PDZ DOMAIN CONTAINING WHIRLIN AND HARMONIN-RELATED"/>
    <property type="match status" value="1"/>
</dbReference>
<dbReference type="Proteomes" id="UP001482620">
    <property type="component" value="Unassembled WGS sequence"/>
</dbReference>
<dbReference type="InterPro" id="IPR033028">
    <property type="entry name" value="Whirlin_HN-like_dom2"/>
</dbReference>
<dbReference type="InterPro" id="IPR051844">
    <property type="entry name" value="USH2_Complex_Protein"/>
</dbReference>
<sequence>MEEGDNSTLCSSSMCVMQPMFEATPTANLPQPQHPQHQYLAPLRAICSVSWAVQWAPSWWDVPGTPPGGGVHFCSAASCDPGFYKGVAGSQVTLSSLVNQSRAMLEEQARHLLTEAERQTMSYYVEEYRDGHIGIEQLVMALFELLNTHAKFSLLSEVRGLVAPQDLERFDGLVLRREIQALKSRQGTAGATNVQPDCLSMVSYPDTLTSSSASFMTNTTLSSARVGKLNA</sequence>
<keyword evidence="1" id="KW-0677">Repeat</keyword>
<dbReference type="Gene3D" id="1.20.1160.20">
    <property type="match status" value="1"/>
</dbReference>
<evidence type="ECO:0008006" key="4">
    <source>
        <dbReference type="Google" id="ProtNLM"/>
    </source>
</evidence>
<proteinExistence type="predicted"/>
<reference evidence="2 3" key="1">
    <citation type="submission" date="2021-06" db="EMBL/GenBank/DDBJ databases">
        <authorList>
            <person name="Palmer J.M."/>
        </authorList>
    </citation>
    <scope>NUCLEOTIDE SEQUENCE [LARGE SCALE GENOMIC DNA]</scope>
    <source>
        <strain evidence="3">if_2019</strain>
        <tissue evidence="2">Muscle</tissue>
    </source>
</reference>
<dbReference type="EMBL" id="JAHRIQ010072593">
    <property type="protein sequence ID" value="MEQ2245218.1"/>
    <property type="molecule type" value="Genomic_DNA"/>
</dbReference>
<evidence type="ECO:0000313" key="3">
    <source>
        <dbReference type="Proteomes" id="UP001482620"/>
    </source>
</evidence>
<evidence type="ECO:0000313" key="2">
    <source>
        <dbReference type="EMBL" id="MEQ2245218.1"/>
    </source>
</evidence>
<gene>
    <name evidence="2" type="ORF">ILYODFUR_025317</name>
</gene>
<keyword evidence="3" id="KW-1185">Reference proteome</keyword>
<dbReference type="PANTHER" id="PTHR23116:SF37">
    <property type="entry name" value="WHIRLIN"/>
    <property type="match status" value="1"/>
</dbReference>
<organism evidence="2 3">
    <name type="scientific">Ilyodon furcidens</name>
    <name type="common">goldbreast splitfin</name>
    <dbReference type="NCBI Taxonomy" id="33524"/>
    <lineage>
        <taxon>Eukaryota</taxon>
        <taxon>Metazoa</taxon>
        <taxon>Chordata</taxon>
        <taxon>Craniata</taxon>
        <taxon>Vertebrata</taxon>
        <taxon>Euteleostomi</taxon>
        <taxon>Actinopterygii</taxon>
        <taxon>Neopterygii</taxon>
        <taxon>Teleostei</taxon>
        <taxon>Neoteleostei</taxon>
        <taxon>Acanthomorphata</taxon>
        <taxon>Ovalentaria</taxon>
        <taxon>Atherinomorphae</taxon>
        <taxon>Cyprinodontiformes</taxon>
        <taxon>Goodeidae</taxon>
        <taxon>Ilyodon</taxon>
    </lineage>
</organism>
<comment type="caution">
    <text evidence="2">The sequence shown here is derived from an EMBL/GenBank/DDBJ whole genome shotgun (WGS) entry which is preliminary data.</text>
</comment>
<accession>A0ABV0UM42</accession>
<dbReference type="CDD" id="cd07357">
    <property type="entry name" value="HN_L-whirlin_R2_like"/>
    <property type="match status" value="1"/>
</dbReference>